<dbReference type="SUPFAM" id="SSF52374">
    <property type="entry name" value="Nucleotidylyl transferase"/>
    <property type="match status" value="1"/>
</dbReference>
<dbReference type="InterPro" id="IPR004821">
    <property type="entry name" value="Cyt_trans-like"/>
</dbReference>
<reference evidence="12" key="1">
    <citation type="journal article" date="2021" name="Proc. Natl. Acad. Sci. U.S.A.">
        <title>A Catalog of Tens of Thousands of Viruses from Human Metagenomes Reveals Hidden Associations with Chronic Diseases.</title>
        <authorList>
            <person name="Tisza M.J."/>
            <person name="Buck C.B."/>
        </authorList>
    </citation>
    <scope>NUCLEOTIDE SEQUENCE</scope>
    <source>
        <strain evidence="12">CtPuP5</strain>
    </source>
</reference>
<dbReference type="EC" id="2.7.7.3" evidence="1"/>
<comment type="catalytic activity">
    <reaction evidence="10">
        <text>(R)-4'-phosphopantetheine + ATP + H(+) = 3'-dephospho-CoA + diphosphate</text>
        <dbReference type="Rhea" id="RHEA:19801"/>
        <dbReference type="ChEBI" id="CHEBI:15378"/>
        <dbReference type="ChEBI" id="CHEBI:30616"/>
        <dbReference type="ChEBI" id="CHEBI:33019"/>
        <dbReference type="ChEBI" id="CHEBI:57328"/>
        <dbReference type="ChEBI" id="CHEBI:61723"/>
        <dbReference type="EC" id="2.7.7.3"/>
    </reaction>
</comment>
<dbReference type="EMBL" id="BK014662">
    <property type="protein sequence ID" value="DAD66465.1"/>
    <property type="molecule type" value="Genomic_DNA"/>
</dbReference>
<dbReference type="NCBIfam" id="TIGR00125">
    <property type="entry name" value="cyt_tran_rel"/>
    <property type="match status" value="1"/>
</dbReference>
<evidence type="ECO:0000256" key="6">
    <source>
        <dbReference type="ARBA" id="ARBA00022741"/>
    </source>
</evidence>
<protein>
    <recommendedName>
        <fullName evidence="2">Phosphopantetheine adenylyltransferase</fullName>
        <ecNumber evidence="1">2.7.7.3</ecNumber>
    </recommendedName>
</protein>
<organism evidence="12">
    <name type="scientific">Myoviridae sp. ctPuP5</name>
    <dbReference type="NCBI Taxonomy" id="2823543"/>
    <lineage>
        <taxon>Viruses</taxon>
        <taxon>Duplodnaviria</taxon>
        <taxon>Heunggongvirae</taxon>
        <taxon>Uroviricota</taxon>
        <taxon>Caudoviricetes</taxon>
    </lineage>
</organism>
<name>A0A8S5L9B7_9CAUD</name>
<dbReference type="GO" id="GO:0015937">
    <property type="term" value="P:coenzyme A biosynthetic process"/>
    <property type="evidence" value="ECO:0007669"/>
    <property type="project" value="UniProtKB-KW"/>
</dbReference>
<evidence type="ECO:0000256" key="4">
    <source>
        <dbReference type="ARBA" id="ARBA00022679"/>
    </source>
</evidence>
<dbReference type="PANTHER" id="PTHR21342">
    <property type="entry name" value="PHOSPHOPANTETHEINE ADENYLYLTRANSFERASE"/>
    <property type="match status" value="1"/>
</dbReference>
<evidence type="ECO:0000256" key="3">
    <source>
        <dbReference type="ARBA" id="ARBA00022490"/>
    </source>
</evidence>
<evidence type="ECO:0000256" key="1">
    <source>
        <dbReference type="ARBA" id="ARBA00012392"/>
    </source>
</evidence>
<evidence type="ECO:0000256" key="2">
    <source>
        <dbReference type="ARBA" id="ARBA00013868"/>
    </source>
</evidence>
<evidence type="ECO:0000256" key="7">
    <source>
        <dbReference type="ARBA" id="ARBA00022840"/>
    </source>
</evidence>
<dbReference type="GO" id="GO:0005524">
    <property type="term" value="F:ATP binding"/>
    <property type="evidence" value="ECO:0007669"/>
    <property type="project" value="UniProtKB-KW"/>
</dbReference>
<evidence type="ECO:0000256" key="5">
    <source>
        <dbReference type="ARBA" id="ARBA00022695"/>
    </source>
</evidence>
<dbReference type="InterPro" id="IPR001980">
    <property type="entry name" value="PPAT"/>
</dbReference>
<dbReference type="InterPro" id="IPR014729">
    <property type="entry name" value="Rossmann-like_a/b/a_fold"/>
</dbReference>
<feature type="domain" description="Cytidyltransferase-like" evidence="11">
    <location>
        <begin position="4"/>
        <end position="149"/>
    </location>
</feature>
<keyword evidence="7" id="KW-0067">ATP-binding</keyword>
<keyword evidence="8" id="KW-0460">Magnesium</keyword>
<keyword evidence="6" id="KW-0547">Nucleotide-binding</keyword>
<dbReference type="GO" id="GO:0004595">
    <property type="term" value="F:pantetheine-phosphate adenylyltransferase activity"/>
    <property type="evidence" value="ECO:0007669"/>
    <property type="project" value="UniProtKB-EC"/>
</dbReference>
<keyword evidence="4" id="KW-0808">Transferase</keyword>
<dbReference type="Pfam" id="PF01467">
    <property type="entry name" value="CTP_transf_like"/>
    <property type="match status" value="1"/>
</dbReference>
<accession>A0A8S5L9B7</accession>
<evidence type="ECO:0000259" key="11">
    <source>
        <dbReference type="Pfam" id="PF01467"/>
    </source>
</evidence>
<keyword evidence="9" id="KW-0173">Coenzyme A biosynthesis</keyword>
<dbReference type="HAMAP" id="MF_00151">
    <property type="entry name" value="PPAT_bact"/>
    <property type="match status" value="1"/>
</dbReference>
<evidence type="ECO:0000256" key="9">
    <source>
        <dbReference type="ARBA" id="ARBA00022993"/>
    </source>
</evidence>
<sequence>MTIFFPGSFDPFTIGHENLILRAIDIFKNTISVDEKIEFYIAIASNPAKKSYFPEAERFEALKKWARLFPQIHPEICKIYTFNICSYDDLTYDKANHVKADFILRGVRNAIDFEYEKGIADFNKKFGNIETLFLMNEPSITASSTIVRELLKNLKEEEAISLFPKGYNILDMSEYYNTFE</sequence>
<evidence type="ECO:0000256" key="8">
    <source>
        <dbReference type="ARBA" id="ARBA00022842"/>
    </source>
</evidence>
<evidence type="ECO:0000313" key="12">
    <source>
        <dbReference type="EMBL" id="DAD66465.1"/>
    </source>
</evidence>
<keyword evidence="5 12" id="KW-0548">Nucleotidyltransferase</keyword>
<dbReference type="PANTHER" id="PTHR21342:SF1">
    <property type="entry name" value="PHOSPHOPANTETHEINE ADENYLYLTRANSFERASE"/>
    <property type="match status" value="1"/>
</dbReference>
<proteinExistence type="inferred from homology"/>
<evidence type="ECO:0000256" key="10">
    <source>
        <dbReference type="ARBA" id="ARBA00029346"/>
    </source>
</evidence>
<keyword evidence="3" id="KW-0963">Cytoplasm</keyword>
<dbReference type="Gene3D" id="3.40.50.620">
    <property type="entry name" value="HUPs"/>
    <property type="match status" value="1"/>
</dbReference>